<gene>
    <name evidence="12" type="ORF">SAMN05444168_4089</name>
</gene>
<dbReference type="PANTHER" id="PTHR45266">
    <property type="entry name" value="OXALOACETATE DECARBOXYLASE ALPHA CHAIN"/>
    <property type="match status" value="1"/>
</dbReference>
<feature type="region of interest" description="Disordered" evidence="10">
    <location>
        <begin position="36"/>
        <end position="71"/>
    </location>
</feature>
<evidence type="ECO:0000259" key="11">
    <source>
        <dbReference type="PROSITE" id="PS50968"/>
    </source>
</evidence>
<evidence type="ECO:0000313" key="13">
    <source>
        <dbReference type="Proteomes" id="UP000184693"/>
    </source>
</evidence>
<dbReference type="NCBIfam" id="TIGR00531">
    <property type="entry name" value="BCCP"/>
    <property type="match status" value="1"/>
</dbReference>
<dbReference type="CDD" id="cd06850">
    <property type="entry name" value="biotinyl_domain"/>
    <property type="match status" value="1"/>
</dbReference>
<dbReference type="Pfam" id="PF00364">
    <property type="entry name" value="Biotin_lipoyl"/>
    <property type="match status" value="1"/>
</dbReference>
<keyword evidence="7 9" id="KW-0275">Fatty acid biosynthesis</keyword>
<dbReference type="InterPro" id="IPR011053">
    <property type="entry name" value="Single_hybrid_motif"/>
</dbReference>
<dbReference type="GO" id="GO:0006633">
    <property type="term" value="P:fatty acid biosynthetic process"/>
    <property type="evidence" value="ECO:0007669"/>
    <property type="project" value="UniProtKB-UniPathway"/>
</dbReference>
<evidence type="ECO:0000256" key="5">
    <source>
        <dbReference type="ARBA" id="ARBA00022832"/>
    </source>
</evidence>
<dbReference type="PROSITE" id="PS50968">
    <property type="entry name" value="BIOTINYL_LIPOYL"/>
    <property type="match status" value="1"/>
</dbReference>
<comment type="pathway">
    <text evidence="2 9">Lipid metabolism; fatty acid biosynthesis.</text>
</comment>
<dbReference type="PANTHER" id="PTHR45266:SF3">
    <property type="entry name" value="OXALOACETATE DECARBOXYLASE ALPHA CHAIN"/>
    <property type="match status" value="1"/>
</dbReference>
<proteinExistence type="predicted"/>
<evidence type="ECO:0000256" key="2">
    <source>
        <dbReference type="ARBA" id="ARBA00005194"/>
    </source>
</evidence>
<dbReference type="AlphaFoldDB" id="A0A1N6J9W7"/>
<dbReference type="RefSeq" id="WP_074266231.1">
    <property type="nucleotide sequence ID" value="NZ_FSRM01000002.1"/>
</dbReference>
<dbReference type="SUPFAM" id="SSF51230">
    <property type="entry name" value="Single hybrid motif"/>
    <property type="match status" value="1"/>
</dbReference>
<comment type="function">
    <text evidence="1 9">This protein is a component of the acetyl coenzyme A carboxylase complex; first, biotin carboxylase catalyzes the carboxylation of the carrier protein and then the transcarboxylase transfers the carboxyl group to form malonyl-CoA.</text>
</comment>
<evidence type="ECO:0000256" key="1">
    <source>
        <dbReference type="ARBA" id="ARBA00003761"/>
    </source>
</evidence>
<dbReference type="InterPro" id="IPR000089">
    <property type="entry name" value="Biotin_lipoyl"/>
</dbReference>
<keyword evidence="4 9" id="KW-0444">Lipid biosynthesis</keyword>
<dbReference type="InterPro" id="IPR050709">
    <property type="entry name" value="Biotin_Carboxyl_Carrier/Decarb"/>
</dbReference>
<evidence type="ECO:0000256" key="3">
    <source>
        <dbReference type="ARBA" id="ARBA00017562"/>
    </source>
</evidence>
<dbReference type="Gene3D" id="2.40.50.100">
    <property type="match status" value="1"/>
</dbReference>
<dbReference type="PROSITE" id="PS00188">
    <property type="entry name" value="BIOTIN"/>
    <property type="match status" value="1"/>
</dbReference>
<dbReference type="GO" id="GO:0009317">
    <property type="term" value="C:acetyl-CoA carboxylase complex"/>
    <property type="evidence" value="ECO:0007669"/>
    <property type="project" value="InterPro"/>
</dbReference>
<organism evidence="12 13">
    <name type="scientific">Paraburkholderia phenazinium</name>
    <dbReference type="NCBI Taxonomy" id="60549"/>
    <lineage>
        <taxon>Bacteria</taxon>
        <taxon>Pseudomonadati</taxon>
        <taxon>Pseudomonadota</taxon>
        <taxon>Betaproteobacteria</taxon>
        <taxon>Burkholderiales</taxon>
        <taxon>Burkholderiaceae</taxon>
        <taxon>Paraburkholderia</taxon>
    </lineage>
</organism>
<dbReference type="Proteomes" id="UP000184693">
    <property type="component" value="Unassembled WGS sequence"/>
</dbReference>
<dbReference type="InterPro" id="IPR001249">
    <property type="entry name" value="AcCoA_biotinCC"/>
</dbReference>
<reference evidence="12 13" key="1">
    <citation type="submission" date="2016-11" db="EMBL/GenBank/DDBJ databases">
        <authorList>
            <person name="Jaros S."/>
            <person name="Januszkiewicz K."/>
            <person name="Wedrychowicz H."/>
        </authorList>
    </citation>
    <scope>NUCLEOTIDE SEQUENCE [LARGE SCALE GENOMIC DNA]</scope>
    <source>
        <strain evidence="12 13">GAS86</strain>
    </source>
</reference>
<keyword evidence="5 9" id="KW-0276">Fatty acid metabolism</keyword>
<evidence type="ECO:0000256" key="4">
    <source>
        <dbReference type="ARBA" id="ARBA00022516"/>
    </source>
</evidence>
<evidence type="ECO:0000256" key="7">
    <source>
        <dbReference type="ARBA" id="ARBA00023160"/>
    </source>
</evidence>
<accession>A0A1N6J9W7</accession>
<dbReference type="EMBL" id="FSRM01000002">
    <property type="protein sequence ID" value="SIO41067.1"/>
    <property type="molecule type" value="Genomic_DNA"/>
</dbReference>
<feature type="compositionally biased region" description="Low complexity" evidence="10">
    <location>
        <begin position="62"/>
        <end position="71"/>
    </location>
</feature>
<evidence type="ECO:0000256" key="10">
    <source>
        <dbReference type="SAM" id="MobiDB-lite"/>
    </source>
</evidence>
<dbReference type="InterPro" id="IPR001882">
    <property type="entry name" value="Biotin_BS"/>
</dbReference>
<dbReference type="FunFam" id="2.40.50.100:FF:000003">
    <property type="entry name" value="Acetyl-CoA carboxylase biotin carboxyl carrier protein"/>
    <property type="match status" value="1"/>
</dbReference>
<dbReference type="UniPathway" id="UPA00094"/>
<evidence type="ECO:0000256" key="8">
    <source>
        <dbReference type="ARBA" id="ARBA00023267"/>
    </source>
</evidence>
<evidence type="ECO:0000256" key="9">
    <source>
        <dbReference type="RuleBase" id="RU364072"/>
    </source>
</evidence>
<sequence length="155" mass="16588">MDLQKIKGLIDLLAESRLAELELIEGDEKIRLVKTHRRATSDASEDIPRSARSTPAEEAGQAVPPVAASTTVDATASEPQLVCAPMFGIVHLTPAPGEPPFVGVGDAVEEGQALCTIEAMKMFNAIESEFKGNVVEILVRPGDEVEAGQPLFRIR</sequence>
<dbReference type="PRINTS" id="PR01071">
    <property type="entry name" value="ACOABIOTINCC"/>
</dbReference>
<evidence type="ECO:0000256" key="6">
    <source>
        <dbReference type="ARBA" id="ARBA00023098"/>
    </source>
</evidence>
<feature type="domain" description="Lipoyl-binding" evidence="11">
    <location>
        <begin position="79"/>
        <end position="155"/>
    </location>
</feature>
<evidence type="ECO:0000313" key="12">
    <source>
        <dbReference type="EMBL" id="SIO41067.1"/>
    </source>
</evidence>
<name>A0A1N6J9W7_9BURK</name>
<keyword evidence="8 9" id="KW-0092">Biotin</keyword>
<dbReference type="GO" id="GO:0003989">
    <property type="term" value="F:acetyl-CoA carboxylase activity"/>
    <property type="evidence" value="ECO:0007669"/>
    <property type="project" value="InterPro"/>
</dbReference>
<keyword evidence="6 9" id="KW-0443">Lipid metabolism</keyword>
<protein>
    <recommendedName>
        <fullName evidence="3 9">Biotin carboxyl carrier protein of acetyl-CoA carboxylase</fullName>
    </recommendedName>
</protein>
<dbReference type="OrthoDB" id="9811735at2"/>